<evidence type="ECO:0000313" key="2">
    <source>
        <dbReference type="Proteomes" id="UP000001933"/>
    </source>
</evidence>
<proteinExistence type="predicted"/>
<evidence type="ECO:0000313" key="1">
    <source>
        <dbReference type="EMBL" id="ABC77818.1"/>
    </source>
</evidence>
<dbReference type="KEGG" id="sat:SYN_02882"/>
<dbReference type="Proteomes" id="UP000001933">
    <property type="component" value="Chromosome"/>
</dbReference>
<name>Q2LUQ7_SYNAS</name>
<dbReference type="InParanoid" id="Q2LUQ7"/>
<organism evidence="1 2">
    <name type="scientific">Syntrophus aciditrophicus (strain SB)</name>
    <dbReference type="NCBI Taxonomy" id="56780"/>
    <lineage>
        <taxon>Bacteria</taxon>
        <taxon>Pseudomonadati</taxon>
        <taxon>Thermodesulfobacteriota</taxon>
        <taxon>Syntrophia</taxon>
        <taxon>Syntrophales</taxon>
        <taxon>Syntrophaceae</taxon>
        <taxon>Syntrophus</taxon>
    </lineage>
</organism>
<dbReference type="AlphaFoldDB" id="Q2LUQ7"/>
<sequence>MVCLKRISQLAFSFFYIDNKGRFPERNDETDSKEKKRLPFLNISIRNLRMEAEQYRIIQADQKQGKEMYVAEAQLFLL</sequence>
<gene>
    <name evidence="1" type="ORF">SYN_02882</name>
</gene>
<protein>
    <submittedName>
        <fullName evidence="1">Hypothetical cytosolic protein</fullName>
    </submittedName>
</protein>
<dbReference type="EMBL" id="CP000252">
    <property type="protein sequence ID" value="ABC77818.1"/>
    <property type="molecule type" value="Genomic_DNA"/>
</dbReference>
<keyword evidence="2" id="KW-1185">Reference proteome</keyword>
<reference evidence="1 2" key="1">
    <citation type="journal article" date="2007" name="Proc. Natl. Acad. Sci. U.S.A.">
        <title>The genome of Syntrophus aciditrophicus: life at the thermodynamic limit of microbial growth.</title>
        <authorList>
            <person name="McInerney M.J."/>
            <person name="Rohlin L."/>
            <person name="Mouttaki H."/>
            <person name="Kim U."/>
            <person name="Krupp R.S."/>
            <person name="Rios-Hernandez L."/>
            <person name="Sieber J."/>
            <person name="Struchtemeyer C.G."/>
            <person name="Bhattacharyya A."/>
            <person name="Campbell J.W."/>
            <person name="Gunsalus R.P."/>
        </authorList>
    </citation>
    <scope>NUCLEOTIDE SEQUENCE [LARGE SCALE GENOMIC DNA]</scope>
    <source>
        <strain evidence="1 2">SB</strain>
    </source>
</reference>
<dbReference type="HOGENOM" id="CLU_2620768_0_0_7"/>
<accession>Q2LUQ7</accession>
<dbReference type="STRING" id="56780.SYN_02882"/>